<dbReference type="AlphaFoldDB" id="A0A5C5ZDL9"/>
<reference evidence="1 2" key="1">
    <citation type="submission" date="2019-02" db="EMBL/GenBank/DDBJ databases">
        <title>Deep-cultivation of Planctomycetes and their phenomic and genomic characterization uncovers novel biology.</title>
        <authorList>
            <person name="Wiegand S."/>
            <person name="Jogler M."/>
            <person name="Boedeker C."/>
            <person name="Pinto D."/>
            <person name="Vollmers J."/>
            <person name="Rivas-Marin E."/>
            <person name="Kohn T."/>
            <person name="Peeters S.H."/>
            <person name="Heuer A."/>
            <person name="Rast P."/>
            <person name="Oberbeckmann S."/>
            <person name="Bunk B."/>
            <person name="Jeske O."/>
            <person name="Meyerdierks A."/>
            <person name="Storesund J.E."/>
            <person name="Kallscheuer N."/>
            <person name="Luecker S."/>
            <person name="Lage O.M."/>
            <person name="Pohl T."/>
            <person name="Merkel B.J."/>
            <person name="Hornburger P."/>
            <person name="Mueller R.-W."/>
            <person name="Bruemmer F."/>
            <person name="Labrenz M."/>
            <person name="Spormann A.M."/>
            <person name="Op Den Camp H."/>
            <person name="Overmann J."/>
            <person name="Amann R."/>
            <person name="Jetten M.S.M."/>
            <person name="Mascher T."/>
            <person name="Medema M.H."/>
            <person name="Devos D.P."/>
            <person name="Kaster A.-K."/>
            <person name="Ovreas L."/>
            <person name="Rohde M."/>
            <person name="Galperin M.Y."/>
            <person name="Jogler C."/>
        </authorList>
    </citation>
    <scope>NUCLEOTIDE SEQUENCE [LARGE SCALE GENOMIC DNA]</scope>
    <source>
        <strain evidence="1 2">CA13</strain>
    </source>
</reference>
<sequence>MTDRPPVSKVLDSTQSLLELQGLWEHAWQWFATCMKTQGWPELTTSIGAPASEADLSVLSRHSLHNIPQTFLEACCSYSSAVTFHLPWPPEGSPAVLKYDHRPDHISNAEIGGKMMVWSLQHSIEHLDGYLDYCDANLGATPSLDPIFANTVPVIAIDNGDYVALNLDDGCVYYMSKFHDPSMTCKRLGYDFWDYIGRISMLGCPVPTCFPDSGFYDSENQVIALDSTASNDWINWLETYTG</sequence>
<comment type="caution">
    <text evidence="1">The sequence shown here is derived from an EMBL/GenBank/DDBJ whole genome shotgun (WGS) entry which is preliminary data.</text>
</comment>
<dbReference type="Proteomes" id="UP000315010">
    <property type="component" value="Unassembled WGS sequence"/>
</dbReference>
<evidence type="ECO:0000313" key="2">
    <source>
        <dbReference type="Proteomes" id="UP000315010"/>
    </source>
</evidence>
<keyword evidence="2" id="KW-1185">Reference proteome</keyword>
<dbReference type="RefSeq" id="WP_146403217.1">
    <property type="nucleotide sequence ID" value="NZ_SJPJ01000001.1"/>
</dbReference>
<organism evidence="1 2">
    <name type="scientific">Novipirellula herctigrandis</name>
    <dbReference type="NCBI Taxonomy" id="2527986"/>
    <lineage>
        <taxon>Bacteria</taxon>
        <taxon>Pseudomonadati</taxon>
        <taxon>Planctomycetota</taxon>
        <taxon>Planctomycetia</taxon>
        <taxon>Pirellulales</taxon>
        <taxon>Pirellulaceae</taxon>
        <taxon>Novipirellula</taxon>
    </lineage>
</organism>
<evidence type="ECO:0000313" key="1">
    <source>
        <dbReference type="EMBL" id="TWT85167.1"/>
    </source>
</evidence>
<proteinExistence type="predicted"/>
<protein>
    <submittedName>
        <fullName evidence="1">Uncharacterized protein</fullName>
    </submittedName>
</protein>
<dbReference type="EMBL" id="SJPJ01000001">
    <property type="protein sequence ID" value="TWT85167.1"/>
    <property type="molecule type" value="Genomic_DNA"/>
</dbReference>
<accession>A0A5C5ZDL9</accession>
<gene>
    <name evidence="1" type="ORF">CA13_66490</name>
</gene>
<name>A0A5C5ZDL9_9BACT</name>